<dbReference type="Proteomes" id="UP000886520">
    <property type="component" value="Chromosome 17"/>
</dbReference>
<name>A0A9D4UH22_ADICA</name>
<reference evidence="2" key="1">
    <citation type="submission" date="2021-01" db="EMBL/GenBank/DDBJ databases">
        <title>Adiantum capillus-veneris genome.</title>
        <authorList>
            <person name="Fang Y."/>
            <person name="Liao Q."/>
        </authorList>
    </citation>
    <scope>NUCLEOTIDE SEQUENCE</scope>
    <source>
        <strain evidence="2">H3</strain>
        <tissue evidence="2">Leaf</tissue>
    </source>
</reference>
<dbReference type="EMBL" id="JABFUD020000017">
    <property type="protein sequence ID" value="KAI5067798.1"/>
    <property type="molecule type" value="Genomic_DNA"/>
</dbReference>
<dbReference type="AlphaFoldDB" id="A0A9D4UH22"/>
<feature type="region of interest" description="Disordered" evidence="1">
    <location>
        <begin position="109"/>
        <end position="133"/>
    </location>
</feature>
<proteinExistence type="predicted"/>
<sequence length="150" mass="16787">MDNVAIHRGSNGYEIESESDLREDKEGLSEMYDPCCGDVYDLDVLALRKDLVRATQVWSLSEPDTGDFDSDSCMSHQEEVDFLPEEEFVTTPSCKEGSVALEVLHEGSHKRVENADVQSERVPLDEKPQQEGGQAFLSLAKHMLQRGVRA</sequence>
<evidence type="ECO:0000313" key="3">
    <source>
        <dbReference type="Proteomes" id="UP000886520"/>
    </source>
</evidence>
<protein>
    <submittedName>
        <fullName evidence="2">Uncharacterized protein</fullName>
    </submittedName>
</protein>
<gene>
    <name evidence="2" type="ORF">GOP47_0018326</name>
</gene>
<feature type="compositionally biased region" description="Basic and acidic residues" evidence="1">
    <location>
        <begin position="109"/>
        <end position="129"/>
    </location>
</feature>
<evidence type="ECO:0000256" key="1">
    <source>
        <dbReference type="SAM" id="MobiDB-lite"/>
    </source>
</evidence>
<comment type="caution">
    <text evidence="2">The sequence shown here is derived from an EMBL/GenBank/DDBJ whole genome shotgun (WGS) entry which is preliminary data.</text>
</comment>
<evidence type="ECO:0000313" key="2">
    <source>
        <dbReference type="EMBL" id="KAI5067798.1"/>
    </source>
</evidence>
<keyword evidence="3" id="KW-1185">Reference proteome</keyword>
<organism evidence="2 3">
    <name type="scientific">Adiantum capillus-veneris</name>
    <name type="common">Maidenhair fern</name>
    <dbReference type="NCBI Taxonomy" id="13818"/>
    <lineage>
        <taxon>Eukaryota</taxon>
        <taxon>Viridiplantae</taxon>
        <taxon>Streptophyta</taxon>
        <taxon>Embryophyta</taxon>
        <taxon>Tracheophyta</taxon>
        <taxon>Polypodiopsida</taxon>
        <taxon>Polypodiidae</taxon>
        <taxon>Polypodiales</taxon>
        <taxon>Pteridineae</taxon>
        <taxon>Pteridaceae</taxon>
        <taxon>Vittarioideae</taxon>
        <taxon>Adiantum</taxon>
    </lineage>
</organism>
<accession>A0A9D4UH22</accession>